<protein>
    <submittedName>
        <fullName evidence="2">Peptidoglycan hydrolase-like protein with peptidoglycan-binding domain</fullName>
    </submittedName>
</protein>
<dbReference type="EMBL" id="JACIEK010000001">
    <property type="protein sequence ID" value="MBB3996588.1"/>
    <property type="molecule type" value="Genomic_DNA"/>
</dbReference>
<evidence type="ECO:0000259" key="1">
    <source>
        <dbReference type="Pfam" id="PF01471"/>
    </source>
</evidence>
<dbReference type="GO" id="GO:0016787">
    <property type="term" value="F:hydrolase activity"/>
    <property type="evidence" value="ECO:0007669"/>
    <property type="project" value="UniProtKB-KW"/>
</dbReference>
<dbReference type="Proteomes" id="UP000542776">
    <property type="component" value="Unassembled WGS sequence"/>
</dbReference>
<feature type="domain" description="Peptidoglycan binding-like" evidence="1">
    <location>
        <begin position="182"/>
        <end position="236"/>
    </location>
</feature>
<dbReference type="RefSeq" id="WP_183197339.1">
    <property type="nucleotide sequence ID" value="NZ_JACIEK010000001.1"/>
</dbReference>
<accession>A0A7W6H376</accession>
<dbReference type="InterPro" id="IPR002477">
    <property type="entry name" value="Peptidoglycan-bd-like"/>
</dbReference>
<sequence length="243" mass="25410">MARALLRGVAGGLVAGGRVLAARPVFFGSVAVFAALSGVVADNALNRQTGRHPHPMLATRPDEVAAILARPAAARRAAPEKVEIANDPRILAFPLVREVQTLLAERGLYTSGIDGRAGQATDLAIRAFQNERGLRVDGMATPLLLSQIRAANEPPGAPPRDEIASLVNVDPGATAGIGSDAELVREIQAKLSEAQVADITADGILGERTRAAIRTFQALESLEVTGEPTREVLARLEAVSAGR</sequence>
<dbReference type="AlphaFoldDB" id="A0A7W6H376"/>
<evidence type="ECO:0000313" key="2">
    <source>
        <dbReference type="EMBL" id="MBB3996588.1"/>
    </source>
</evidence>
<gene>
    <name evidence="2" type="ORF">GGR04_000409</name>
</gene>
<keyword evidence="3" id="KW-1185">Reference proteome</keyword>
<dbReference type="Gene3D" id="1.10.101.10">
    <property type="entry name" value="PGBD-like superfamily/PGBD"/>
    <property type="match status" value="2"/>
</dbReference>
<evidence type="ECO:0000313" key="3">
    <source>
        <dbReference type="Proteomes" id="UP000542776"/>
    </source>
</evidence>
<dbReference type="InterPro" id="IPR036365">
    <property type="entry name" value="PGBD-like_sf"/>
</dbReference>
<reference evidence="2 3" key="1">
    <citation type="submission" date="2020-08" db="EMBL/GenBank/DDBJ databases">
        <title>Genomic Encyclopedia of Type Strains, Phase IV (KMG-IV): sequencing the most valuable type-strain genomes for metagenomic binning, comparative biology and taxonomic classification.</title>
        <authorList>
            <person name="Goeker M."/>
        </authorList>
    </citation>
    <scope>NUCLEOTIDE SEQUENCE [LARGE SCALE GENOMIC DNA]</scope>
    <source>
        <strain evidence="2 3">DSM 102238</strain>
    </source>
</reference>
<feature type="domain" description="Peptidoglycan binding-like" evidence="1">
    <location>
        <begin position="95"/>
        <end position="146"/>
    </location>
</feature>
<dbReference type="SUPFAM" id="SSF47090">
    <property type="entry name" value="PGBD-like"/>
    <property type="match status" value="2"/>
</dbReference>
<proteinExistence type="predicted"/>
<keyword evidence="2" id="KW-0378">Hydrolase</keyword>
<organism evidence="2 3">
    <name type="scientific">Aureimonas pseudogalii</name>
    <dbReference type="NCBI Taxonomy" id="1744844"/>
    <lineage>
        <taxon>Bacteria</taxon>
        <taxon>Pseudomonadati</taxon>
        <taxon>Pseudomonadota</taxon>
        <taxon>Alphaproteobacteria</taxon>
        <taxon>Hyphomicrobiales</taxon>
        <taxon>Aurantimonadaceae</taxon>
        <taxon>Aureimonas</taxon>
    </lineage>
</organism>
<comment type="caution">
    <text evidence="2">The sequence shown here is derived from an EMBL/GenBank/DDBJ whole genome shotgun (WGS) entry which is preliminary data.</text>
</comment>
<dbReference type="Pfam" id="PF01471">
    <property type="entry name" value="PG_binding_1"/>
    <property type="match status" value="2"/>
</dbReference>
<name>A0A7W6H376_9HYPH</name>
<dbReference type="InterPro" id="IPR036366">
    <property type="entry name" value="PGBDSf"/>
</dbReference>